<comment type="caution">
    <text evidence="8">The sequence shown here is derived from an EMBL/GenBank/DDBJ whole genome shotgun (WGS) entry which is preliminary data.</text>
</comment>
<evidence type="ECO:0000256" key="4">
    <source>
        <dbReference type="ARBA" id="ARBA00022619"/>
    </source>
</evidence>
<dbReference type="GO" id="GO:0000906">
    <property type="term" value="F:6,7-dimethyl-8-ribityllumazine synthase activity"/>
    <property type="evidence" value="ECO:0007669"/>
    <property type="project" value="UniProtKB-UniRule"/>
</dbReference>
<dbReference type="PANTHER" id="PTHR21058">
    <property type="entry name" value="6,7-DIMETHYL-8-RIBITYLLUMAZINE SYNTHASE DMRL SYNTHASE LUMAZINE SYNTHASE"/>
    <property type="match status" value="1"/>
</dbReference>
<dbReference type="InterPro" id="IPR002180">
    <property type="entry name" value="LS/RS"/>
</dbReference>
<dbReference type="InterPro" id="IPR034964">
    <property type="entry name" value="LS"/>
</dbReference>
<comment type="function">
    <text evidence="7">Catalyzes the formation of 6,7-dimethyl-8-ribityllumazine by condensation of 5-amino-6-(D-ribitylamino)uracil with 3,4-dihydroxy-2-butanone 4-phosphate. This is the penultimate step in the biosynthesis of riboflavin.</text>
</comment>
<dbReference type="GO" id="GO:0009231">
    <property type="term" value="P:riboflavin biosynthetic process"/>
    <property type="evidence" value="ECO:0007669"/>
    <property type="project" value="UniProtKB-UniRule"/>
</dbReference>
<dbReference type="HAMAP" id="MF_00178">
    <property type="entry name" value="Lumazine_synth"/>
    <property type="match status" value="1"/>
</dbReference>
<comment type="similarity">
    <text evidence="2 7">Belongs to the DMRL synthase family.</text>
</comment>
<dbReference type="CDD" id="cd09209">
    <property type="entry name" value="Lumazine_synthase-I"/>
    <property type="match status" value="1"/>
</dbReference>
<dbReference type="GO" id="GO:0005829">
    <property type="term" value="C:cytosol"/>
    <property type="evidence" value="ECO:0007669"/>
    <property type="project" value="TreeGrafter"/>
</dbReference>
<dbReference type="AlphaFoldDB" id="A0A2T2XDA7"/>
<dbReference type="SUPFAM" id="SSF52121">
    <property type="entry name" value="Lumazine synthase"/>
    <property type="match status" value="1"/>
</dbReference>
<feature type="binding site" evidence="7">
    <location>
        <position position="127"/>
    </location>
    <ligand>
        <name>(2S)-2-hydroxy-3-oxobutyl phosphate</name>
        <dbReference type="ChEBI" id="CHEBI:58830"/>
    </ligand>
</feature>
<gene>
    <name evidence="7" type="primary">ribH</name>
    <name evidence="8" type="ORF">C7B46_14370</name>
</gene>
<dbReference type="Gene3D" id="3.40.50.960">
    <property type="entry name" value="Lumazine/riboflavin synthase"/>
    <property type="match status" value="1"/>
</dbReference>
<organism evidence="8 9">
    <name type="scientific">Sulfobacillus benefaciens</name>
    <dbReference type="NCBI Taxonomy" id="453960"/>
    <lineage>
        <taxon>Bacteria</taxon>
        <taxon>Bacillati</taxon>
        <taxon>Bacillota</taxon>
        <taxon>Clostridia</taxon>
        <taxon>Eubacteriales</taxon>
        <taxon>Clostridiales Family XVII. Incertae Sedis</taxon>
        <taxon>Sulfobacillus</taxon>
    </lineage>
</organism>
<reference evidence="8 9" key="1">
    <citation type="journal article" date="2014" name="BMC Genomics">
        <title>Comparison of environmental and isolate Sulfobacillus genomes reveals diverse carbon, sulfur, nitrogen, and hydrogen metabolisms.</title>
        <authorList>
            <person name="Justice N.B."/>
            <person name="Norman A."/>
            <person name="Brown C.T."/>
            <person name="Singh A."/>
            <person name="Thomas B.C."/>
            <person name="Banfield J.F."/>
        </authorList>
    </citation>
    <scope>NUCLEOTIDE SEQUENCE [LARGE SCALE GENOMIC DNA]</scope>
    <source>
        <strain evidence="8">AMDSBA4</strain>
    </source>
</reference>
<evidence type="ECO:0000256" key="6">
    <source>
        <dbReference type="ARBA" id="ARBA00048785"/>
    </source>
</evidence>
<dbReference type="EC" id="2.5.1.78" evidence="3 7"/>
<sequence>MAEYLGFLRTHTGQRWAIVASRFNQRITDRLVDGAVDTLIRHGAPKESIDIYWVPGAFEIPSIAAQLIKKSYAAIITLGAVIRGETPHFEFVASNAAAGIARLAQESTIPVIFGVLTTDTMAQAEDRADGKAGNKGSDAALAALEMADLLRQSSH</sequence>
<evidence type="ECO:0000256" key="5">
    <source>
        <dbReference type="ARBA" id="ARBA00022679"/>
    </source>
</evidence>
<feature type="binding site" evidence="7">
    <location>
        <position position="113"/>
    </location>
    <ligand>
        <name>5-amino-6-(D-ribitylamino)uracil</name>
        <dbReference type="ChEBI" id="CHEBI:15934"/>
    </ligand>
</feature>
<evidence type="ECO:0000313" key="8">
    <source>
        <dbReference type="EMBL" id="PSR32437.1"/>
    </source>
</evidence>
<comment type="catalytic activity">
    <reaction evidence="6 7">
        <text>(2S)-2-hydroxy-3-oxobutyl phosphate + 5-amino-6-(D-ribitylamino)uracil = 6,7-dimethyl-8-(1-D-ribityl)lumazine + phosphate + 2 H2O + H(+)</text>
        <dbReference type="Rhea" id="RHEA:26152"/>
        <dbReference type="ChEBI" id="CHEBI:15377"/>
        <dbReference type="ChEBI" id="CHEBI:15378"/>
        <dbReference type="ChEBI" id="CHEBI:15934"/>
        <dbReference type="ChEBI" id="CHEBI:43474"/>
        <dbReference type="ChEBI" id="CHEBI:58201"/>
        <dbReference type="ChEBI" id="CHEBI:58830"/>
        <dbReference type="EC" id="2.5.1.78"/>
    </reaction>
</comment>
<feature type="binding site" evidence="7">
    <location>
        <begin position="57"/>
        <end position="59"/>
    </location>
    <ligand>
        <name>5-amino-6-(D-ribitylamino)uracil</name>
        <dbReference type="ChEBI" id="CHEBI:15934"/>
    </ligand>
</feature>
<name>A0A2T2XDA7_9FIRM</name>
<dbReference type="Proteomes" id="UP000242972">
    <property type="component" value="Unassembled WGS sequence"/>
</dbReference>
<evidence type="ECO:0000256" key="1">
    <source>
        <dbReference type="ARBA" id="ARBA00004917"/>
    </source>
</evidence>
<feature type="binding site" evidence="7">
    <location>
        <begin position="85"/>
        <end position="86"/>
    </location>
    <ligand>
        <name>(2S)-2-hydroxy-3-oxobutyl phosphate</name>
        <dbReference type="ChEBI" id="CHEBI:58830"/>
    </ligand>
</feature>
<accession>A0A2T2XDA7</accession>
<dbReference type="InterPro" id="IPR036467">
    <property type="entry name" value="LS/RS_sf"/>
</dbReference>
<feature type="binding site" evidence="7">
    <location>
        <position position="23"/>
    </location>
    <ligand>
        <name>5-amino-6-(D-ribitylamino)uracil</name>
        <dbReference type="ChEBI" id="CHEBI:15934"/>
    </ligand>
</feature>
<dbReference type="Pfam" id="PF00885">
    <property type="entry name" value="DMRL_synthase"/>
    <property type="match status" value="1"/>
</dbReference>
<proteinExistence type="inferred from homology"/>
<evidence type="ECO:0000313" key="9">
    <source>
        <dbReference type="Proteomes" id="UP000242972"/>
    </source>
</evidence>
<evidence type="ECO:0000256" key="2">
    <source>
        <dbReference type="ARBA" id="ARBA00007424"/>
    </source>
</evidence>
<dbReference type="UniPathway" id="UPA00275">
    <property type="reaction ID" value="UER00404"/>
</dbReference>
<protein>
    <recommendedName>
        <fullName evidence="3 7">6,7-dimethyl-8-ribityllumazine synthase</fullName>
        <shortName evidence="7">DMRL synthase</shortName>
        <shortName evidence="7">LS</shortName>
        <shortName evidence="7">Lumazine synthase</shortName>
        <ecNumber evidence="3 7">2.5.1.78</ecNumber>
    </recommendedName>
</protein>
<dbReference type="NCBIfam" id="TIGR00114">
    <property type="entry name" value="lumazine-synth"/>
    <property type="match status" value="1"/>
</dbReference>
<keyword evidence="4 7" id="KW-0686">Riboflavin biosynthesis</keyword>
<keyword evidence="5 7" id="KW-0808">Transferase</keyword>
<comment type="pathway">
    <text evidence="1 7">Cofactor biosynthesis; riboflavin biosynthesis; riboflavin from 2-hydroxy-3-oxobutyl phosphate and 5-amino-6-(D-ribitylamino)uracil: step 1/2.</text>
</comment>
<evidence type="ECO:0000256" key="7">
    <source>
        <dbReference type="HAMAP-Rule" id="MF_00178"/>
    </source>
</evidence>
<feature type="binding site" evidence="7">
    <location>
        <begin position="80"/>
        <end position="82"/>
    </location>
    <ligand>
        <name>5-amino-6-(D-ribitylamino)uracil</name>
        <dbReference type="ChEBI" id="CHEBI:15934"/>
    </ligand>
</feature>
<feature type="active site" description="Proton donor" evidence="7">
    <location>
        <position position="88"/>
    </location>
</feature>
<evidence type="ECO:0000256" key="3">
    <source>
        <dbReference type="ARBA" id="ARBA00012664"/>
    </source>
</evidence>
<dbReference type="EMBL" id="PXYW01000041">
    <property type="protein sequence ID" value="PSR32437.1"/>
    <property type="molecule type" value="Genomic_DNA"/>
</dbReference>
<dbReference type="GO" id="GO:0009349">
    <property type="term" value="C:riboflavin synthase complex"/>
    <property type="evidence" value="ECO:0007669"/>
    <property type="project" value="UniProtKB-UniRule"/>
</dbReference>
<dbReference type="PANTHER" id="PTHR21058:SF0">
    <property type="entry name" value="6,7-DIMETHYL-8-RIBITYLLUMAZINE SYNTHASE"/>
    <property type="match status" value="1"/>
</dbReference>